<dbReference type="EMBL" id="MNCJ02000320">
    <property type="protein sequence ID" value="KAF5806914.1"/>
    <property type="molecule type" value="Genomic_DNA"/>
</dbReference>
<reference evidence="1" key="2">
    <citation type="submission" date="2020-06" db="EMBL/GenBank/DDBJ databases">
        <title>Helianthus annuus Genome sequencing and assembly Release 2.</title>
        <authorList>
            <person name="Gouzy J."/>
            <person name="Langlade N."/>
            <person name="Munos S."/>
        </authorList>
    </citation>
    <scope>NUCLEOTIDE SEQUENCE</scope>
    <source>
        <tissue evidence="1">Leaves</tissue>
    </source>
</reference>
<name>A0A9K3NNK6_HELAN</name>
<dbReference type="Gramene" id="mRNA:HanXRQr2_Chr05g0227121">
    <property type="protein sequence ID" value="CDS:HanXRQr2_Chr05g0227121.1"/>
    <property type="gene ID" value="HanXRQr2_Chr05g0227121"/>
</dbReference>
<reference evidence="1" key="1">
    <citation type="journal article" date="2017" name="Nature">
        <title>The sunflower genome provides insights into oil metabolism, flowering and Asterid evolution.</title>
        <authorList>
            <person name="Badouin H."/>
            <person name="Gouzy J."/>
            <person name="Grassa C.J."/>
            <person name="Murat F."/>
            <person name="Staton S.E."/>
            <person name="Cottret L."/>
            <person name="Lelandais-Briere C."/>
            <person name="Owens G.L."/>
            <person name="Carrere S."/>
            <person name="Mayjonade B."/>
            <person name="Legrand L."/>
            <person name="Gill N."/>
            <person name="Kane N.C."/>
            <person name="Bowers J.E."/>
            <person name="Hubner S."/>
            <person name="Bellec A."/>
            <person name="Berard A."/>
            <person name="Berges H."/>
            <person name="Blanchet N."/>
            <person name="Boniface M.C."/>
            <person name="Brunel D."/>
            <person name="Catrice O."/>
            <person name="Chaidir N."/>
            <person name="Claudel C."/>
            <person name="Donnadieu C."/>
            <person name="Faraut T."/>
            <person name="Fievet G."/>
            <person name="Helmstetter N."/>
            <person name="King M."/>
            <person name="Knapp S.J."/>
            <person name="Lai Z."/>
            <person name="Le Paslier M.C."/>
            <person name="Lippi Y."/>
            <person name="Lorenzon L."/>
            <person name="Mandel J.R."/>
            <person name="Marage G."/>
            <person name="Marchand G."/>
            <person name="Marquand E."/>
            <person name="Bret-Mestries E."/>
            <person name="Morien E."/>
            <person name="Nambeesan S."/>
            <person name="Nguyen T."/>
            <person name="Pegot-Espagnet P."/>
            <person name="Pouilly N."/>
            <person name="Raftis F."/>
            <person name="Sallet E."/>
            <person name="Schiex T."/>
            <person name="Thomas J."/>
            <person name="Vandecasteele C."/>
            <person name="Vares D."/>
            <person name="Vear F."/>
            <person name="Vautrin S."/>
            <person name="Crespi M."/>
            <person name="Mangin B."/>
            <person name="Burke J.M."/>
            <person name="Salse J."/>
            <person name="Munos S."/>
            <person name="Vincourt P."/>
            <person name="Rieseberg L.H."/>
            <person name="Langlade N.B."/>
        </authorList>
    </citation>
    <scope>NUCLEOTIDE SEQUENCE</scope>
    <source>
        <tissue evidence="1">Leaves</tissue>
    </source>
</reference>
<evidence type="ECO:0000313" key="2">
    <source>
        <dbReference type="Proteomes" id="UP000215914"/>
    </source>
</evidence>
<comment type="caution">
    <text evidence="1">The sequence shown here is derived from an EMBL/GenBank/DDBJ whole genome shotgun (WGS) entry which is preliminary data.</text>
</comment>
<dbReference type="Proteomes" id="UP000215914">
    <property type="component" value="Unassembled WGS sequence"/>
</dbReference>
<protein>
    <submittedName>
        <fullName evidence="1">Uncharacterized protein</fullName>
    </submittedName>
</protein>
<keyword evidence="2" id="KW-1185">Reference proteome</keyword>
<sequence length="79" mass="9125">MIKKKSKRLIYGIKKSSKAIPECNLYHSCIRVRVLVNNNFGCWNHISILIASILKIKQPMKLKNNIYMSIIKDLPNPLS</sequence>
<accession>A0A9K3NNK6</accession>
<organism evidence="1 2">
    <name type="scientific">Helianthus annuus</name>
    <name type="common">Common sunflower</name>
    <dbReference type="NCBI Taxonomy" id="4232"/>
    <lineage>
        <taxon>Eukaryota</taxon>
        <taxon>Viridiplantae</taxon>
        <taxon>Streptophyta</taxon>
        <taxon>Embryophyta</taxon>
        <taxon>Tracheophyta</taxon>
        <taxon>Spermatophyta</taxon>
        <taxon>Magnoliopsida</taxon>
        <taxon>eudicotyledons</taxon>
        <taxon>Gunneridae</taxon>
        <taxon>Pentapetalae</taxon>
        <taxon>asterids</taxon>
        <taxon>campanulids</taxon>
        <taxon>Asterales</taxon>
        <taxon>Asteraceae</taxon>
        <taxon>Asteroideae</taxon>
        <taxon>Heliantheae alliance</taxon>
        <taxon>Heliantheae</taxon>
        <taxon>Helianthus</taxon>
    </lineage>
</organism>
<gene>
    <name evidence="1" type="ORF">HanXRQr2_Chr05g0227121</name>
</gene>
<proteinExistence type="predicted"/>
<evidence type="ECO:0000313" key="1">
    <source>
        <dbReference type="EMBL" id="KAF5806914.1"/>
    </source>
</evidence>
<dbReference type="AlphaFoldDB" id="A0A9K3NNK6"/>